<feature type="domain" description="SusD-like N-terminal" evidence="7">
    <location>
        <begin position="108"/>
        <end position="227"/>
    </location>
</feature>
<feature type="domain" description="RagB/SusD" evidence="6">
    <location>
        <begin position="340"/>
        <end position="490"/>
    </location>
</feature>
<sequence>MKNLIKPSSPKRLQKIFEVGFMGILSLTFFSSCQKSLEEHPKSLAVETFYNTAADVEAGVNAIYPPLRSTDIMGSYIPELEPYVDYGYGRGSLAVLNDFAGLDATHTSKVALAWRAFYLSIRNANLVIKNAPNGNAISQADIVRYVAEAKFLRAFDYFHLVRSWGGVPIRTEANLTEINVKKSPVDSVYALIISDLKYAETNLPDKQSLAGRPSKWAAKTVLADVYLQLEQYADAANEAKQVIQSNKYALVPISSTNDLQKIFGSNAGITKEEIFYIEFSNQTGFSNIWPMYINHPATRLLGQGGYFGFYTDSSNAVFSSWDNNDLRKGLWYPWNFGLGNTTLLNKKFIDPGPKAGNPATWYRYADLLLIYAEAACKTNNGPTPEAMEALNEVHRRAYGKNPTTPSNVDFKLADYDDSTFIDLVIKEYGYEFQYEGKRWLELKRAGKAQEIIMATKGKAIAQKNYLFPIPAAEFNFNKALDPTKDQNPGY</sequence>
<dbReference type="RefSeq" id="WP_150415394.1">
    <property type="nucleotide sequence ID" value="NZ_VYQF01000003.1"/>
</dbReference>
<dbReference type="EMBL" id="VYQF01000003">
    <property type="protein sequence ID" value="KAA9038673.1"/>
    <property type="molecule type" value="Genomic_DNA"/>
</dbReference>
<comment type="subcellular location">
    <subcellularLocation>
        <location evidence="1">Cell outer membrane</location>
    </subcellularLocation>
</comment>
<keyword evidence="9" id="KW-1185">Reference proteome</keyword>
<dbReference type="Gene3D" id="1.25.40.390">
    <property type="match status" value="1"/>
</dbReference>
<dbReference type="PROSITE" id="PS51257">
    <property type="entry name" value="PROKAR_LIPOPROTEIN"/>
    <property type="match status" value="1"/>
</dbReference>
<dbReference type="Proteomes" id="UP000326903">
    <property type="component" value="Unassembled WGS sequence"/>
</dbReference>
<dbReference type="Pfam" id="PF14322">
    <property type="entry name" value="SusD-like_3"/>
    <property type="match status" value="1"/>
</dbReference>
<keyword evidence="4" id="KW-0472">Membrane</keyword>
<comment type="caution">
    <text evidence="8">The sequence shown here is derived from an EMBL/GenBank/DDBJ whole genome shotgun (WGS) entry which is preliminary data.</text>
</comment>
<name>A0A5J5IFP3_9BACT</name>
<organism evidence="8 9">
    <name type="scientific">Ginsengibacter hankyongi</name>
    <dbReference type="NCBI Taxonomy" id="2607284"/>
    <lineage>
        <taxon>Bacteria</taxon>
        <taxon>Pseudomonadati</taxon>
        <taxon>Bacteroidota</taxon>
        <taxon>Chitinophagia</taxon>
        <taxon>Chitinophagales</taxon>
        <taxon>Chitinophagaceae</taxon>
        <taxon>Ginsengibacter</taxon>
    </lineage>
</organism>
<dbReference type="AlphaFoldDB" id="A0A5J5IFP3"/>
<dbReference type="Pfam" id="PF07980">
    <property type="entry name" value="SusD_RagB"/>
    <property type="match status" value="1"/>
</dbReference>
<dbReference type="InterPro" id="IPR012944">
    <property type="entry name" value="SusD_RagB_dom"/>
</dbReference>
<accession>A0A5J5IFP3</accession>
<evidence type="ECO:0000256" key="5">
    <source>
        <dbReference type="ARBA" id="ARBA00023237"/>
    </source>
</evidence>
<evidence type="ECO:0000256" key="4">
    <source>
        <dbReference type="ARBA" id="ARBA00023136"/>
    </source>
</evidence>
<protein>
    <submittedName>
        <fullName evidence="8">RagB/SusD family nutrient uptake outer membrane protein</fullName>
    </submittedName>
</protein>
<dbReference type="CDD" id="cd08977">
    <property type="entry name" value="SusD"/>
    <property type="match status" value="1"/>
</dbReference>
<evidence type="ECO:0000256" key="1">
    <source>
        <dbReference type="ARBA" id="ARBA00004442"/>
    </source>
</evidence>
<dbReference type="SUPFAM" id="SSF48452">
    <property type="entry name" value="TPR-like"/>
    <property type="match status" value="1"/>
</dbReference>
<evidence type="ECO:0000313" key="8">
    <source>
        <dbReference type="EMBL" id="KAA9038673.1"/>
    </source>
</evidence>
<dbReference type="InterPro" id="IPR033985">
    <property type="entry name" value="SusD-like_N"/>
</dbReference>
<gene>
    <name evidence="8" type="ORF">FW778_14085</name>
</gene>
<evidence type="ECO:0000259" key="6">
    <source>
        <dbReference type="Pfam" id="PF07980"/>
    </source>
</evidence>
<comment type="similarity">
    <text evidence="2">Belongs to the SusD family.</text>
</comment>
<evidence type="ECO:0000259" key="7">
    <source>
        <dbReference type="Pfam" id="PF14322"/>
    </source>
</evidence>
<keyword evidence="3" id="KW-0732">Signal</keyword>
<reference evidence="8 9" key="1">
    <citation type="submission" date="2019-09" db="EMBL/GenBank/DDBJ databases">
        <title>Draft genome sequence of Ginsengibacter sp. BR5-29.</title>
        <authorList>
            <person name="Im W.-T."/>
        </authorList>
    </citation>
    <scope>NUCLEOTIDE SEQUENCE [LARGE SCALE GENOMIC DNA]</scope>
    <source>
        <strain evidence="8 9">BR5-29</strain>
    </source>
</reference>
<evidence type="ECO:0000256" key="3">
    <source>
        <dbReference type="ARBA" id="ARBA00022729"/>
    </source>
</evidence>
<dbReference type="GO" id="GO:0009279">
    <property type="term" value="C:cell outer membrane"/>
    <property type="evidence" value="ECO:0007669"/>
    <property type="project" value="UniProtKB-SubCell"/>
</dbReference>
<evidence type="ECO:0000256" key="2">
    <source>
        <dbReference type="ARBA" id="ARBA00006275"/>
    </source>
</evidence>
<keyword evidence="5" id="KW-0998">Cell outer membrane</keyword>
<dbReference type="InterPro" id="IPR011990">
    <property type="entry name" value="TPR-like_helical_dom_sf"/>
</dbReference>
<proteinExistence type="inferred from homology"/>
<evidence type="ECO:0000313" key="9">
    <source>
        <dbReference type="Proteomes" id="UP000326903"/>
    </source>
</evidence>